<evidence type="ECO:0000313" key="5">
    <source>
        <dbReference type="Proteomes" id="UP000198816"/>
    </source>
</evidence>
<dbReference type="InterPro" id="IPR058625">
    <property type="entry name" value="MdtA-like_BSH"/>
</dbReference>
<protein>
    <submittedName>
        <fullName evidence="4">RND family efflux transporter, MFP subunit</fullName>
    </submittedName>
</protein>
<dbReference type="GO" id="GO:0015562">
    <property type="term" value="F:efflux transmembrane transporter activity"/>
    <property type="evidence" value="ECO:0007669"/>
    <property type="project" value="TreeGrafter"/>
</dbReference>
<dbReference type="PANTHER" id="PTHR30469">
    <property type="entry name" value="MULTIDRUG RESISTANCE PROTEIN MDTA"/>
    <property type="match status" value="1"/>
</dbReference>
<name>A0A1H2WKP3_THIRO</name>
<evidence type="ECO:0000259" key="3">
    <source>
        <dbReference type="Pfam" id="PF25917"/>
    </source>
</evidence>
<dbReference type="SUPFAM" id="SSF111369">
    <property type="entry name" value="HlyD-like secretion proteins"/>
    <property type="match status" value="1"/>
</dbReference>
<gene>
    <name evidence="4" type="ORF">SAMN05421783_1099</name>
</gene>
<dbReference type="RefSeq" id="WP_093031437.1">
    <property type="nucleotide sequence ID" value="NZ_FNNZ01000009.1"/>
</dbReference>
<dbReference type="Proteomes" id="UP000198816">
    <property type="component" value="Unassembled WGS sequence"/>
</dbReference>
<dbReference type="InterPro" id="IPR006143">
    <property type="entry name" value="RND_pump_MFP"/>
</dbReference>
<evidence type="ECO:0000256" key="2">
    <source>
        <dbReference type="SAM" id="Coils"/>
    </source>
</evidence>
<dbReference type="GO" id="GO:1990281">
    <property type="term" value="C:efflux pump complex"/>
    <property type="evidence" value="ECO:0007669"/>
    <property type="project" value="TreeGrafter"/>
</dbReference>
<evidence type="ECO:0000313" key="4">
    <source>
        <dbReference type="EMBL" id="SDW81223.1"/>
    </source>
</evidence>
<feature type="coiled-coil region" evidence="2">
    <location>
        <begin position="170"/>
        <end position="197"/>
    </location>
</feature>
<dbReference type="Gene3D" id="2.40.50.100">
    <property type="match status" value="1"/>
</dbReference>
<dbReference type="Gene3D" id="2.40.30.170">
    <property type="match status" value="1"/>
</dbReference>
<comment type="similarity">
    <text evidence="1">Belongs to the membrane fusion protein (MFP) (TC 8.A.1) family.</text>
</comment>
<dbReference type="Pfam" id="PF25917">
    <property type="entry name" value="BSH_RND"/>
    <property type="match status" value="1"/>
</dbReference>
<dbReference type="EMBL" id="FNNZ01000009">
    <property type="protein sequence ID" value="SDW81223.1"/>
    <property type="molecule type" value="Genomic_DNA"/>
</dbReference>
<organism evidence="4 5">
    <name type="scientific">Thiocapsa roseopersicina</name>
    <dbReference type="NCBI Taxonomy" id="1058"/>
    <lineage>
        <taxon>Bacteria</taxon>
        <taxon>Pseudomonadati</taxon>
        <taxon>Pseudomonadota</taxon>
        <taxon>Gammaproteobacteria</taxon>
        <taxon>Chromatiales</taxon>
        <taxon>Chromatiaceae</taxon>
        <taxon>Thiocapsa</taxon>
    </lineage>
</organism>
<reference evidence="5" key="1">
    <citation type="submission" date="2016-10" db="EMBL/GenBank/DDBJ databases">
        <authorList>
            <person name="Varghese N."/>
            <person name="Submissions S."/>
        </authorList>
    </citation>
    <scope>NUCLEOTIDE SEQUENCE [LARGE SCALE GENOMIC DNA]</scope>
    <source>
        <strain evidence="5">DSM 217</strain>
    </source>
</reference>
<dbReference type="STRING" id="1058.SAMN05421783_1099"/>
<accession>A0A1H2WKP3</accession>
<sequence length="401" mass="43154">MNLPKPSLRVVFLLAVLVPLIGAFLWLALTSGPLAPVPVTLTTVEMRPVTPTLFGVGTVEARYTYRIGPTYAGRVRRVEVQVGDRVEAGQLLGEMDPVDLDDRVAAADAALRRAESGVVAAHAQVGDAQARRDFAGAQVARYEQLLLSRTASEDTAEAKRQEAQVAEAGLALAVANLESAEQDLVRVRAEREALVQQRANLRLIAPVDALVVSRDAEPGSTVVAGQSVVEVIDPSHLWIDVRFDQLGAGALRADLGARIALRSLPLDTLPGEVLRIEPRSDAVTEEFRAKIAFSTLPEPLPEPLPRLGELAEVTVALEPLEPAPALPNAALHRRDGQLGVWVLDDGGPRFAAVETGARDLEGWVQIRDGLASGDRVILHSRVPLRPGRRVEIVERIPGLPR</sequence>
<dbReference type="Gene3D" id="2.40.420.20">
    <property type="match status" value="1"/>
</dbReference>
<dbReference type="Gene3D" id="1.10.287.470">
    <property type="entry name" value="Helix hairpin bin"/>
    <property type="match status" value="1"/>
</dbReference>
<dbReference type="NCBIfam" id="TIGR01730">
    <property type="entry name" value="RND_mfp"/>
    <property type="match status" value="1"/>
</dbReference>
<dbReference type="OrthoDB" id="9781888at2"/>
<proteinExistence type="inferred from homology"/>
<feature type="domain" description="Multidrug resistance protein MdtA-like barrel-sandwich hybrid" evidence="3">
    <location>
        <begin position="67"/>
        <end position="231"/>
    </location>
</feature>
<keyword evidence="2" id="KW-0175">Coiled coil</keyword>
<dbReference type="AlphaFoldDB" id="A0A1H2WKP3"/>
<keyword evidence="5" id="KW-1185">Reference proteome</keyword>
<evidence type="ECO:0000256" key="1">
    <source>
        <dbReference type="ARBA" id="ARBA00009477"/>
    </source>
</evidence>